<accession>A0A8T2NZ76</accession>
<dbReference type="Proteomes" id="UP000824540">
    <property type="component" value="Unassembled WGS sequence"/>
</dbReference>
<protein>
    <submittedName>
        <fullName evidence="1">Uncharacterized protein</fullName>
    </submittedName>
</protein>
<sequence length="131" mass="14283">MEAHGQAAIFTGFQGRADTLAPVTATVTANPFPSFPSVPRHPPPPTTRLPCCVFKDLRMKPSSGQWRSRPHLPVLLRLPPSGQPFTLHSLLMRCCYLPLSIVGDQHGLRGPAVIPLRRQARNSTGSRSGKL</sequence>
<reference evidence="1" key="1">
    <citation type="thesis" date="2021" institute="BYU ScholarsArchive" country="Provo, UT, USA">
        <title>Applications of and Algorithms for Genome Assembly and Genomic Analyses with an Emphasis on Marine Teleosts.</title>
        <authorList>
            <person name="Pickett B.D."/>
        </authorList>
    </citation>
    <scope>NUCLEOTIDE SEQUENCE</scope>
    <source>
        <strain evidence="1">HI-2016</strain>
    </source>
</reference>
<name>A0A8T2NZ76_9TELE</name>
<organism evidence="1 2">
    <name type="scientific">Albula glossodonta</name>
    <name type="common">roundjaw bonefish</name>
    <dbReference type="NCBI Taxonomy" id="121402"/>
    <lineage>
        <taxon>Eukaryota</taxon>
        <taxon>Metazoa</taxon>
        <taxon>Chordata</taxon>
        <taxon>Craniata</taxon>
        <taxon>Vertebrata</taxon>
        <taxon>Euteleostomi</taxon>
        <taxon>Actinopterygii</taxon>
        <taxon>Neopterygii</taxon>
        <taxon>Teleostei</taxon>
        <taxon>Albuliformes</taxon>
        <taxon>Albulidae</taxon>
        <taxon>Albula</taxon>
    </lineage>
</organism>
<evidence type="ECO:0000313" key="1">
    <source>
        <dbReference type="EMBL" id="KAG9345464.1"/>
    </source>
</evidence>
<dbReference type="EMBL" id="JAFBMS010000017">
    <property type="protein sequence ID" value="KAG9345464.1"/>
    <property type="molecule type" value="Genomic_DNA"/>
</dbReference>
<dbReference type="AlphaFoldDB" id="A0A8T2NZ76"/>
<comment type="caution">
    <text evidence="1">The sequence shown here is derived from an EMBL/GenBank/DDBJ whole genome shotgun (WGS) entry which is preliminary data.</text>
</comment>
<proteinExistence type="predicted"/>
<keyword evidence="2" id="KW-1185">Reference proteome</keyword>
<gene>
    <name evidence="1" type="ORF">JZ751_008608</name>
</gene>
<evidence type="ECO:0000313" key="2">
    <source>
        <dbReference type="Proteomes" id="UP000824540"/>
    </source>
</evidence>